<evidence type="ECO:0000259" key="1">
    <source>
        <dbReference type="Pfam" id="PF04230"/>
    </source>
</evidence>
<comment type="caution">
    <text evidence="2">The sequence shown here is derived from an EMBL/GenBank/DDBJ whole genome shotgun (WGS) entry which is preliminary data.</text>
</comment>
<dbReference type="RefSeq" id="WP_036614120.1">
    <property type="nucleotide sequence ID" value="NZ_JNHK01000078.1"/>
</dbReference>
<dbReference type="GO" id="GO:0016740">
    <property type="term" value="F:transferase activity"/>
    <property type="evidence" value="ECO:0007669"/>
    <property type="project" value="UniProtKB-KW"/>
</dbReference>
<keyword evidence="2" id="KW-0808">Transferase</keyword>
<dbReference type="EMBL" id="JNHK01000078">
    <property type="protein sequence ID" value="KDS38282.1"/>
    <property type="molecule type" value="Genomic_DNA"/>
</dbReference>
<name>A0AB34L9K6_PARDI</name>
<gene>
    <name evidence="2" type="ORF">M091_5076</name>
</gene>
<reference evidence="2 3" key="1">
    <citation type="submission" date="2014-04" db="EMBL/GenBank/DDBJ databases">
        <authorList>
            <person name="Sears C."/>
            <person name="Carroll K."/>
            <person name="Sack B.R."/>
            <person name="Qadri F."/>
            <person name="Myers L.L."/>
            <person name="Chung G.-T."/>
            <person name="Escheverria P."/>
            <person name="Fraser C.M."/>
            <person name="Sadzewicz L."/>
            <person name="Shefchek K.A."/>
            <person name="Tallon L."/>
            <person name="Das S.P."/>
            <person name="Daugherty S."/>
            <person name="Mongodin E.F."/>
        </authorList>
    </citation>
    <scope>NUCLEOTIDE SEQUENCE [LARGE SCALE GENOMIC DNA]</scope>
    <source>
        <strain evidence="2 3">3776 D15 i</strain>
    </source>
</reference>
<protein>
    <submittedName>
        <fullName evidence="2">Polysaccharide pyruvyl transferase family protein</fullName>
    </submittedName>
</protein>
<feature type="domain" description="Polysaccharide pyruvyl transferase" evidence="1">
    <location>
        <begin position="36"/>
        <end position="287"/>
    </location>
</feature>
<dbReference type="Proteomes" id="UP000027850">
    <property type="component" value="Unassembled WGS sequence"/>
</dbReference>
<dbReference type="InterPro" id="IPR007345">
    <property type="entry name" value="Polysacch_pyruvyl_Trfase"/>
</dbReference>
<organism evidence="2 3">
    <name type="scientific">Parabacteroides distasonis str. 3776 D15 i</name>
    <dbReference type="NCBI Taxonomy" id="1339342"/>
    <lineage>
        <taxon>Bacteria</taxon>
        <taxon>Pseudomonadati</taxon>
        <taxon>Bacteroidota</taxon>
        <taxon>Bacteroidia</taxon>
        <taxon>Bacteroidales</taxon>
        <taxon>Tannerellaceae</taxon>
        <taxon>Parabacteroides</taxon>
    </lineage>
</organism>
<evidence type="ECO:0000313" key="3">
    <source>
        <dbReference type="Proteomes" id="UP000027850"/>
    </source>
</evidence>
<dbReference type="Pfam" id="PF04230">
    <property type="entry name" value="PS_pyruv_trans"/>
    <property type="match status" value="1"/>
</dbReference>
<evidence type="ECO:0000313" key="2">
    <source>
        <dbReference type="EMBL" id="KDS38282.1"/>
    </source>
</evidence>
<dbReference type="AlphaFoldDB" id="A0AB34L9K6"/>
<proteinExistence type="predicted"/>
<sequence length="308" mass="36235">MNFAQKVDALKSVIRYQLIPLISDSYVFLDLPYYTNIGDALIWEGTETFLSSLPAKCLYRCSCQTFSYRPLPKDTTILLQGGGNFGDIWRRHQDFRLKVIKLYPNNKIVILPQTIYYKNDKQMLSDAALMMKHPDLHICARDQRSYRLLEAYFVNCGRLLLPDMAFCIPRDRLVSSLVRSTGKNLYLKRNDIEFLEDDCRQYIREPVEIRDWPTMEIIPLSAKMLNLFIKLSLNRLSDNWALYLKRLLIHEGVRFITSYDKIYTTRLHVAILSILLGKPFVFFDNSYGKNSSFYLSWLSDLDEIKFIW</sequence>
<accession>A0AB34L9K6</accession>